<dbReference type="EMBL" id="BKCJ010221423">
    <property type="protein sequence ID" value="GEY90898.1"/>
    <property type="molecule type" value="Genomic_DNA"/>
</dbReference>
<feature type="compositionally biased region" description="Low complexity" evidence="1">
    <location>
        <begin position="186"/>
        <end position="199"/>
    </location>
</feature>
<name>A0A699HZS2_TANCI</name>
<sequence length="376" mass="41908">ILIRNKRYVFKHISPTPLPDDPYVEVRQAHLVDTSIESGPVEELRETKVSHPLLVVPSPVLSSNDLYLIVGLAHTPATADTESKPEEASLKTEEFEASEPSNTRITSSHSLASSDSIAPLSPDHPLTQTSPTSTPTRVSFHRRIARIADCTYRRTYRPTLSSGMSAQIAEADDLSYSLFRKRYRSSYKTTSPSPSSSPTLPIQKRYQGTSELVEDTEDKSLDLSIKRGFRRRGSWSEDEGLGSEDEGPCSEDKGLSLEEEEAALEGQQAVLAEDTAVDEPLRLGYRALRRHELVVGEGEIPSTFEVVQSSSSYPGSFTSDYSTTTIAVDEDEFLERCRFRSLEGEQERATVTFSAIWRLVLALEAWADRVARMEMR</sequence>
<protein>
    <submittedName>
        <fullName evidence="2">Uncharacterized protein</fullName>
    </submittedName>
</protein>
<accession>A0A699HZS2</accession>
<feature type="region of interest" description="Disordered" evidence="1">
    <location>
        <begin position="234"/>
        <end position="254"/>
    </location>
</feature>
<feature type="non-terminal residue" evidence="2">
    <location>
        <position position="1"/>
    </location>
</feature>
<comment type="caution">
    <text evidence="2">The sequence shown here is derived from an EMBL/GenBank/DDBJ whole genome shotgun (WGS) entry which is preliminary data.</text>
</comment>
<organism evidence="2">
    <name type="scientific">Tanacetum cinerariifolium</name>
    <name type="common">Dalmatian daisy</name>
    <name type="synonym">Chrysanthemum cinerariifolium</name>
    <dbReference type="NCBI Taxonomy" id="118510"/>
    <lineage>
        <taxon>Eukaryota</taxon>
        <taxon>Viridiplantae</taxon>
        <taxon>Streptophyta</taxon>
        <taxon>Embryophyta</taxon>
        <taxon>Tracheophyta</taxon>
        <taxon>Spermatophyta</taxon>
        <taxon>Magnoliopsida</taxon>
        <taxon>eudicotyledons</taxon>
        <taxon>Gunneridae</taxon>
        <taxon>Pentapetalae</taxon>
        <taxon>asterids</taxon>
        <taxon>campanulids</taxon>
        <taxon>Asterales</taxon>
        <taxon>Asteraceae</taxon>
        <taxon>Asteroideae</taxon>
        <taxon>Anthemideae</taxon>
        <taxon>Anthemidinae</taxon>
        <taxon>Tanacetum</taxon>
    </lineage>
</organism>
<feature type="compositionally biased region" description="Low complexity" evidence="1">
    <location>
        <begin position="107"/>
        <end position="116"/>
    </location>
</feature>
<dbReference type="AlphaFoldDB" id="A0A699HZS2"/>
<proteinExistence type="predicted"/>
<evidence type="ECO:0000256" key="1">
    <source>
        <dbReference type="SAM" id="MobiDB-lite"/>
    </source>
</evidence>
<reference evidence="2" key="1">
    <citation type="journal article" date="2019" name="Sci. Rep.">
        <title>Draft genome of Tanacetum cinerariifolium, the natural source of mosquito coil.</title>
        <authorList>
            <person name="Yamashiro T."/>
            <person name="Shiraishi A."/>
            <person name="Satake H."/>
            <person name="Nakayama K."/>
        </authorList>
    </citation>
    <scope>NUCLEOTIDE SEQUENCE</scope>
</reference>
<gene>
    <name evidence="2" type="ORF">Tci_462872</name>
</gene>
<feature type="region of interest" description="Disordered" evidence="1">
    <location>
        <begin position="77"/>
        <end position="139"/>
    </location>
</feature>
<feature type="compositionally biased region" description="Acidic residues" evidence="1">
    <location>
        <begin position="236"/>
        <end position="249"/>
    </location>
</feature>
<feature type="compositionally biased region" description="Low complexity" evidence="1">
    <location>
        <begin position="127"/>
        <end position="136"/>
    </location>
</feature>
<feature type="compositionally biased region" description="Basic and acidic residues" evidence="1">
    <location>
        <begin position="81"/>
        <end position="94"/>
    </location>
</feature>
<feature type="region of interest" description="Disordered" evidence="1">
    <location>
        <begin position="186"/>
        <end position="217"/>
    </location>
</feature>
<evidence type="ECO:0000313" key="2">
    <source>
        <dbReference type="EMBL" id="GEY90898.1"/>
    </source>
</evidence>